<gene>
    <name evidence="1" type="ORF">FEM48_Zijuj11G0013100</name>
</gene>
<proteinExistence type="predicted"/>
<protein>
    <submittedName>
        <fullName evidence="1">Uncharacterized protein</fullName>
    </submittedName>
</protein>
<dbReference type="PANTHER" id="PTHR35494">
    <property type="entry name" value="NAD(P)H-QUINONE OXIDOREDUCTASE SUBUNIT S, CHLOROPLASTIC"/>
    <property type="match status" value="1"/>
</dbReference>
<dbReference type="PANTHER" id="PTHR35494:SF1">
    <property type="entry name" value="NAD(P)H-QUINONE OXIDOREDUCTASE SUBUNIT S, CHLOROPLASTIC"/>
    <property type="match status" value="1"/>
</dbReference>
<reference evidence="1" key="1">
    <citation type="journal article" date="2021" name="Front. Plant Sci.">
        <title>Chromosome-Scale Genome Assembly for Chinese Sour Jujube and Insights Into Its Genome Evolution and Domestication Signature.</title>
        <authorList>
            <person name="Shen L.-Y."/>
            <person name="Luo H."/>
            <person name="Wang X.-L."/>
            <person name="Wang X.-M."/>
            <person name="Qiu X.-J."/>
            <person name="Liu H."/>
            <person name="Zhou S.-S."/>
            <person name="Jia K.-H."/>
            <person name="Nie S."/>
            <person name="Bao Y.-T."/>
            <person name="Zhang R.-G."/>
            <person name="Yun Q.-Z."/>
            <person name="Chai Y.-H."/>
            <person name="Lu J.-Y."/>
            <person name="Li Y."/>
            <person name="Zhao S.-W."/>
            <person name="Mao J.-F."/>
            <person name="Jia S.-G."/>
            <person name="Mao Y.-M."/>
        </authorList>
    </citation>
    <scope>NUCLEOTIDE SEQUENCE</scope>
    <source>
        <strain evidence="1">AT0</strain>
        <tissue evidence="1">Leaf</tissue>
    </source>
</reference>
<dbReference type="GO" id="GO:0009767">
    <property type="term" value="P:photosynthetic electron transport chain"/>
    <property type="evidence" value="ECO:0007669"/>
    <property type="project" value="InterPro"/>
</dbReference>
<organism evidence="1 2">
    <name type="scientific">Ziziphus jujuba var. spinosa</name>
    <dbReference type="NCBI Taxonomy" id="714518"/>
    <lineage>
        <taxon>Eukaryota</taxon>
        <taxon>Viridiplantae</taxon>
        <taxon>Streptophyta</taxon>
        <taxon>Embryophyta</taxon>
        <taxon>Tracheophyta</taxon>
        <taxon>Spermatophyta</taxon>
        <taxon>Magnoliopsida</taxon>
        <taxon>eudicotyledons</taxon>
        <taxon>Gunneridae</taxon>
        <taxon>Pentapetalae</taxon>
        <taxon>rosids</taxon>
        <taxon>fabids</taxon>
        <taxon>Rosales</taxon>
        <taxon>Rhamnaceae</taxon>
        <taxon>Paliureae</taxon>
        <taxon>Ziziphus</taxon>
    </lineage>
</organism>
<name>A0A978UG06_ZIZJJ</name>
<evidence type="ECO:0000313" key="2">
    <source>
        <dbReference type="Proteomes" id="UP000813462"/>
    </source>
</evidence>
<dbReference type="AlphaFoldDB" id="A0A978UG06"/>
<dbReference type="InterPro" id="IPR021659">
    <property type="entry name" value="NdhS"/>
</dbReference>
<dbReference type="Proteomes" id="UP000813462">
    <property type="component" value="Unassembled WGS sequence"/>
</dbReference>
<dbReference type="EMBL" id="JAEACU010000011">
    <property type="protein sequence ID" value="KAH7513737.1"/>
    <property type="molecule type" value="Genomic_DNA"/>
</dbReference>
<evidence type="ECO:0000313" key="1">
    <source>
        <dbReference type="EMBL" id="KAH7513737.1"/>
    </source>
</evidence>
<sequence>MAANISLPSLQSHLLKSHFLEKAHFSNRLYKPQSSRYQKPCAKFNLFKAMGGRGLCNGEEGLQKELTKKVDEQALPVTVKEEEEEKPSGLALSTIESVPVPEDDFEKGVDGANRRISWR</sequence>
<comment type="caution">
    <text evidence="1">The sequence shown here is derived from an EMBL/GenBank/DDBJ whole genome shotgun (WGS) entry which is preliminary data.</text>
</comment>
<accession>A0A978UG06</accession>